<dbReference type="InterPro" id="IPR007527">
    <property type="entry name" value="Znf_SWIM"/>
</dbReference>
<gene>
    <name evidence="3" type="ORF">RirG_163840</name>
</gene>
<evidence type="ECO:0000313" key="3">
    <source>
        <dbReference type="EMBL" id="EXX62213.1"/>
    </source>
</evidence>
<sequence>MYNKYKSGREKVSWRKEFKKCWKNLAKQEFSGKLYYTNTDQWICSCLAFLNNRFFLCKHLVKSVNNIITIEFFNIVQRQGIYPLLGMVPEEQNYFNGTLLNKVAGEKRSEGEMEGTNITEGAEDTEDVEGVEEVERMKGIEITGKTWNKSFKKLSPILIRQYQLYMSNMPQTTTNE</sequence>
<keyword evidence="1" id="KW-0863">Zinc-finger</keyword>
<dbReference type="AlphaFoldDB" id="A0A015M5X4"/>
<keyword evidence="4" id="KW-1185">Reference proteome</keyword>
<accession>A0A015M5X4</accession>
<organism evidence="3 4">
    <name type="scientific">Rhizophagus irregularis (strain DAOM 197198w)</name>
    <name type="common">Glomus intraradices</name>
    <dbReference type="NCBI Taxonomy" id="1432141"/>
    <lineage>
        <taxon>Eukaryota</taxon>
        <taxon>Fungi</taxon>
        <taxon>Fungi incertae sedis</taxon>
        <taxon>Mucoromycota</taxon>
        <taxon>Glomeromycotina</taxon>
        <taxon>Glomeromycetes</taxon>
        <taxon>Glomerales</taxon>
        <taxon>Glomeraceae</taxon>
        <taxon>Rhizophagus</taxon>
    </lineage>
</organism>
<feature type="domain" description="SWIM-type" evidence="2">
    <location>
        <begin position="35"/>
        <end position="68"/>
    </location>
</feature>
<name>A0A015M5X4_RHIIW</name>
<keyword evidence="1" id="KW-0479">Metal-binding</keyword>
<evidence type="ECO:0000259" key="2">
    <source>
        <dbReference type="PROSITE" id="PS50966"/>
    </source>
</evidence>
<dbReference type="EMBL" id="JEMT01024803">
    <property type="protein sequence ID" value="EXX62213.1"/>
    <property type="molecule type" value="Genomic_DNA"/>
</dbReference>
<comment type="caution">
    <text evidence="3">The sequence shown here is derived from an EMBL/GenBank/DDBJ whole genome shotgun (WGS) entry which is preliminary data.</text>
</comment>
<dbReference type="GO" id="GO:0008270">
    <property type="term" value="F:zinc ion binding"/>
    <property type="evidence" value="ECO:0007669"/>
    <property type="project" value="UniProtKB-KW"/>
</dbReference>
<keyword evidence="1" id="KW-0862">Zinc</keyword>
<evidence type="ECO:0000313" key="4">
    <source>
        <dbReference type="Proteomes" id="UP000022910"/>
    </source>
</evidence>
<evidence type="ECO:0000256" key="1">
    <source>
        <dbReference type="PROSITE-ProRule" id="PRU00325"/>
    </source>
</evidence>
<dbReference type="PROSITE" id="PS50966">
    <property type="entry name" value="ZF_SWIM"/>
    <property type="match status" value="1"/>
</dbReference>
<proteinExistence type="predicted"/>
<dbReference type="HOGENOM" id="CLU_1525994_0_0_1"/>
<dbReference type="OrthoDB" id="10503048at2759"/>
<protein>
    <recommendedName>
        <fullName evidence="2">SWIM-type domain-containing protein</fullName>
    </recommendedName>
</protein>
<dbReference type="Proteomes" id="UP000022910">
    <property type="component" value="Unassembled WGS sequence"/>
</dbReference>
<reference evidence="3 4" key="1">
    <citation type="submission" date="2014-02" db="EMBL/GenBank/DDBJ databases">
        <title>Single nucleus genome sequencing reveals high similarity among nuclei of an endomycorrhizal fungus.</title>
        <authorList>
            <person name="Lin K."/>
            <person name="Geurts R."/>
            <person name="Zhang Z."/>
            <person name="Limpens E."/>
            <person name="Saunders D.G."/>
            <person name="Mu D."/>
            <person name="Pang E."/>
            <person name="Cao H."/>
            <person name="Cha H."/>
            <person name="Lin T."/>
            <person name="Zhou Q."/>
            <person name="Shang Y."/>
            <person name="Li Y."/>
            <person name="Ivanov S."/>
            <person name="Sharma T."/>
            <person name="Velzen R.V."/>
            <person name="Ruijter N.D."/>
            <person name="Aanen D.K."/>
            <person name="Win J."/>
            <person name="Kamoun S."/>
            <person name="Bisseling T."/>
            <person name="Huang S."/>
        </authorList>
    </citation>
    <scope>NUCLEOTIDE SEQUENCE [LARGE SCALE GENOMIC DNA]</scope>
    <source>
        <strain evidence="4">DAOM197198w</strain>
    </source>
</reference>